<feature type="repeat" description="TPR" evidence="1">
    <location>
        <begin position="768"/>
        <end position="801"/>
    </location>
</feature>
<dbReference type="Pfam" id="PF13424">
    <property type="entry name" value="TPR_12"/>
    <property type="match status" value="3"/>
</dbReference>
<evidence type="ECO:0000259" key="2">
    <source>
        <dbReference type="Pfam" id="PF13191"/>
    </source>
</evidence>
<gene>
    <name evidence="3" type="primary">fxsT</name>
    <name evidence="3" type="ORF">ACFP3J_05745</name>
</gene>
<dbReference type="Gene3D" id="3.40.50.300">
    <property type="entry name" value="P-loop containing nucleotide triphosphate hydrolases"/>
    <property type="match status" value="1"/>
</dbReference>
<organism evidence="3 4">
    <name type="scientific">Streptomyces nogalater</name>
    <dbReference type="NCBI Taxonomy" id="38314"/>
    <lineage>
        <taxon>Bacteria</taxon>
        <taxon>Bacillati</taxon>
        <taxon>Actinomycetota</taxon>
        <taxon>Actinomycetes</taxon>
        <taxon>Kitasatosporales</taxon>
        <taxon>Streptomycetaceae</taxon>
        <taxon>Streptomyces</taxon>
    </lineage>
</organism>
<dbReference type="InterPro" id="IPR019734">
    <property type="entry name" value="TPR_rpt"/>
</dbReference>
<dbReference type="RefSeq" id="WP_344346738.1">
    <property type="nucleotide sequence ID" value="NZ_BAAASM010000006.1"/>
</dbReference>
<feature type="domain" description="Orc1-like AAA ATPase" evidence="2">
    <location>
        <begin position="201"/>
        <end position="310"/>
    </location>
</feature>
<dbReference type="InterPro" id="IPR053137">
    <property type="entry name" value="NLR-like"/>
</dbReference>
<proteinExistence type="predicted"/>
<reference evidence="4" key="1">
    <citation type="journal article" date="2019" name="Int. J. Syst. Evol. Microbiol.">
        <title>The Global Catalogue of Microorganisms (GCM) 10K type strain sequencing project: providing services to taxonomists for standard genome sequencing and annotation.</title>
        <authorList>
            <consortium name="The Broad Institute Genomics Platform"/>
            <consortium name="The Broad Institute Genome Sequencing Center for Infectious Disease"/>
            <person name="Wu L."/>
            <person name="Ma J."/>
        </authorList>
    </citation>
    <scope>NUCLEOTIDE SEQUENCE [LARGE SCALE GENOMIC DNA]</scope>
    <source>
        <strain evidence="4">KCTC 5701</strain>
    </source>
</reference>
<dbReference type="PANTHER" id="PTHR46082:SF6">
    <property type="entry name" value="AAA+ ATPASE DOMAIN-CONTAINING PROTEIN-RELATED"/>
    <property type="match status" value="1"/>
</dbReference>
<dbReference type="Gene3D" id="1.25.40.10">
    <property type="entry name" value="Tetratricopeptide repeat domain"/>
    <property type="match status" value="3"/>
</dbReference>
<name>A0ABW0WDY2_STRNO</name>
<dbReference type="InterPro" id="IPR027417">
    <property type="entry name" value="P-loop_NTPase"/>
</dbReference>
<protein>
    <submittedName>
        <fullName evidence="3">FxSxx-COOH system tetratricopeptide repeat protein</fullName>
    </submittedName>
</protein>
<comment type="caution">
    <text evidence="3">The sequence shown here is derived from an EMBL/GenBank/DDBJ whole genome shotgun (WGS) entry which is preliminary data.</text>
</comment>
<keyword evidence="1" id="KW-0802">TPR repeat</keyword>
<dbReference type="NCBIfam" id="NF040586">
    <property type="entry name" value="FxSxx_TPR"/>
    <property type="match status" value="1"/>
</dbReference>
<dbReference type="InterPro" id="IPR041664">
    <property type="entry name" value="AAA_16"/>
</dbReference>
<accession>A0ABW0WDY2</accession>
<evidence type="ECO:0000256" key="1">
    <source>
        <dbReference type="PROSITE-ProRule" id="PRU00339"/>
    </source>
</evidence>
<keyword evidence="4" id="KW-1185">Reference proteome</keyword>
<dbReference type="SUPFAM" id="SSF52540">
    <property type="entry name" value="P-loop containing nucleoside triphosphate hydrolases"/>
    <property type="match status" value="1"/>
</dbReference>
<dbReference type="Pfam" id="PF13191">
    <property type="entry name" value="AAA_16"/>
    <property type="match status" value="1"/>
</dbReference>
<sequence length="1072" mass="116105">MNTPRQAGLLIRYALDTLGERNAHHEFEQLCLDVARRVLVSNLVPATGPVSSGGDQGRDAESFWTDLAASPVSAFARLASREKVVLACTIQKDRVPAKIRRDLASICGQGSPVHRVLYFTVTPVTISTRHTLEEEAREVHQVKLEIFDAVALADFLTRPDLYFLAERYLSVPPLPGMSDASVGTLSVAVPEDLVEHRIRGREALLTALEERMANAGGRLVLCGMGGTGKSTVALALARRVAARRAVWWVDAATPATFVAALREVAVQAGVERAEAREVWRNHEAARDVLWDALNSSTAGPWLLVVDNADDPAVVRDWIRQPAAGNMVVVTSRDQSSGSWWTSSAVHAIAPISEAEGAEMLRELAPDAGSEDDAVHLARRLGGLPLALLLVGKYLAMTSGDLVLPESEVPRTFTAYGQALDAEFAEAVAALPHDPHGPLGRTWEMSLDLLEMRGIVAARPLFRLISFFAPEPLPVVLLRRSGLAITNDFKDLSSSGLEAAVRGLLGCGLLHRRRFEGLGSTAETLIIHPLVREITRTQPAAVEAAPVYSTLSTTLLAMVAKGVDPVAPANWPLWRLLLPHCVHVTADTTPATSLEYRMRGDLAHRAAVYAQQSGQWSVAEEQFGHALASYTRTATDDGPGTVLAARHNFALLKRDQGRLDEAEADFGDVLRTATRVLGPDHENTLTVHHELVRIRLQRGDVEGAHAEFSRLVPHLTGVLGPEHSTTLAARHELARALRGRGSLAEARSSFEQLLPDMANALGDASPTTLSARHELADLLLELGEVEQALDEFEATLRLEGQTLGRDHPSTLVTRHNVCYAFLRLGRFVEAEAELRDIHATWARIAPRGHASSHRVQGTLAGLLAATGRPAEAEAHFRAAAEALAAALGPTHPETLDACLGHADTLRLLDRHVEAQAVLQSLSTYLLASHGAGHPILLSVRRHLADLYFELDQDIAAEHQLRLLAEAQSDVLGARHPDTLRTLSQAAAVALRQGRVDLAARELDVLVDPLASHLGSDDEDTLSARLNLAYAHLLLGELAAADRQLTFVVMVYENGFRAPDRLLASARDMRPQLG</sequence>
<evidence type="ECO:0000313" key="4">
    <source>
        <dbReference type="Proteomes" id="UP001596065"/>
    </source>
</evidence>
<dbReference type="InterPro" id="IPR011990">
    <property type="entry name" value="TPR-like_helical_dom_sf"/>
</dbReference>
<dbReference type="Proteomes" id="UP001596065">
    <property type="component" value="Unassembled WGS sequence"/>
</dbReference>
<dbReference type="Pfam" id="PF13374">
    <property type="entry name" value="TPR_10"/>
    <property type="match status" value="1"/>
</dbReference>
<dbReference type="PROSITE" id="PS50005">
    <property type="entry name" value="TPR"/>
    <property type="match status" value="1"/>
</dbReference>
<evidence type="ECO:0000313" key="3">
    <source>
        <dbReference type="EMBL" id="MFC5654994.1"/>
    </source>
</evidence>
<dbReference type="PRINTS" id="PR00364">
    <property type="entry name" value="DISEASERSIST"/>
</dbReference>
<dbReference type="SUPFAM" id="SSF48452">
    <property type="entry name" value="TPR-like"/>
    <property type="match status" value="4"/>
</dbReference>
<dbReference type="PANTHER" id="PTHR46082">
    <property type="entry name" value="ATP/GTP-BINDING PROTEIN-RELATED"/>
    <property type="match status" value="1"/>
</dbReference>
<dbReference type="EMBL" id="JBHSOE010000006">
    <property type="protein sequence ID" value="MFC5654994.1"/>
    <property type="molecule type" value="Genomic_DNA"/>
</dbReference>